<evidence type="ECO:0008006" key="4">
    <source>
        <dbReference type="Google" id="ProtNLM"/>
    </source>
</evidence>
<feature type="region of interest" description="Disordered" evidence="1">
    <location>
        <begin position="213"/>
        <end position="232"/>
    </location>
</feature>
<dbReference type="RefSeq" id="XP_015664342.1">
    <property type="nucleotide sequence ID" value="XM_015796334.1"/>
</dbReference>
<comment type="caution">
    <text evidence="2">The sequence shown here is derived from an EMBL/GenBank/DDBJ whole genome shotgun (WGS) entry which is preliminary data.</text>
</comment>
<dbReference type="Pfam" id="PF07004">
    <property type="entry name" value="SHIPPO-rpt"/>
    <property type="match status" value="4"/>
</dbReference>
<dbReference type="PANTHER" id="PTHR21580">
    <property type="entry name" value="SHIPPO-1-RELATED"/>
    <property type="match status" value="1"/>
</dbReference>
<feature type="region of interest" description="Disordered" evidence="1">
    <location>
        <begin position="316"/>
        <end position="336"/>
    </location>
</feature>
<dbReference type="EMBL" id="LGTL01000001">
    <property type="protein sequence ID" value="KPA85904.1"/>
    <property type="molecule type" value="Genomic_DNA"/>
</dbReference>
<dbReference type="RefSeq" id="XP_015664343.1">
    <property type="nucleotide sequence ID" value="XM_015796335.1"/>
</dbReference>
<dbReference type="GeneID" id="26900514"/>
<feature type="region of interest" description="Disordered" evidence="1">
    <location>
        <begin position="471"/>
        <end position="496"/>
    </location>
</feature>
<organism evidence="2 3">
    <name type="scientific">Leptomonas pyrrhocoris</name>
    <name type="common">Firebug parasite</name>
    <dbReference type="NCBI Taxonomy" id="157538"/>
    <lineage>
        <taxon>Eukaryota</taxon>
        <taxon>Discoba</taxon>
        <taxon>Euglenozoa</taxon>
        <taxon>Kinetoplastea</taxon>
        <taxon>Metakinetoplastina</taxon>
        <taxon>Trypanosomatida</taxon>
        <taxon>Trypanosomatidae</taxon>
        <taxon>Leishmaniinae</taxon>
        <taxon>Leptomonas</taxon>
    </lineage>
</organism>
<feature type="region of interest" description="Disordered" evidence="1">
    <location>
        <begin position="66"/>
        <end position="105"/>
    </location>
</feature>
<dbReference type="PANTHER" id="PTHR21580:SF28">
    <property type="entry name" value="BOREALIN N-TERMINAL DOMAIN-CONTAINING PROTEIN-RELATED"/>
    <property type="match status" value="1"/>
</dbReference>
<protein>
    <recommendedName>
        <fullName evidence="4">Sperm-tail PG-rich repeat</fullName>
    </recommendedName>
</protein>
<dbReference type="VEuPathDB" id="TriTrypDB:LpyrH10_01_2160"/>
<dbReference type="EMBL" id="LGTL01000001">
    <property type="protein sequence ID" value="KPA85903.1"/>
    <property type="molecule type" value="Genomic_DNA"/>
</dbReference>
<gene>
    <name evidence="2" type="ORF">ABB37_00216</name>
</gene>
<evidence type="ECO:0000256" key="1">
    <source>
        <dbReference type="SAM" id="MobiDB-lite"/>
    </source>
</evidence>
<evidence type="ECO:0000313" key="2">
    <source>
        <dbReference type="EMBL" id="KPA85903.1"/>
    </source>
</evidence>
<dbReference type="InterPro" id="IPR051291">
    <property type="entry name" value="CIMAP"/>
</dbReference>
<proteinExistence type="predicted"/>
<sequence>MIGGFTNYAHLRLRDHRPGNGDYVLPPMFGPGADSSKRSILGRNYMPLSGESCSIGAGMHDVPSTIGTGRATRFASPLPSKATSSSKGDASRSLGSPAKAEASSLPLEPKQYSMALCPDTPSYSIYSRLKSEWELQSSYASPGPAAYAVPGYFDEFDPAQRQQQSGVAPGVHLGMRTDLLDARTREGVPGPGTYNLVRFGDELPRAHEAVLSRHRRPRGVNSGASDTPGPGAYDDPSSIGYRAAQIQSKRLFAPNSTFGGRWKKREFHTAGPGPAAYNTLHAAKLLERNQRHSPKFAATQPELKGRSARALRNRNKNVPDASSDSPQPLPTLPSDFDYNFRKGKSILGKWRVLAEQPRGAAVADTNPNGPGFWESPLPRGGRFTAGPYNPNAAQLAEETAGAELARGLKATHQVPGPGSYQPQSNLTECRAPAAIFGHTSSSKFGNADNGVPGPGHYRTIDDARGQGPVFYKGDFHPRGGDLRPSAEADNGGGPGAHYNDSTLYSCSINGDRTNNKGYTMGIRYPARATYQYCAPYDDTTNINCVYADELTWETKPKLQLPPVHSAAQ</sequence>
<accession>A0A0M9GA17</accession>
<dbReference type="InterPro" id="IPR010736">
    <property type="entry name" value="SHIPPO-rpt"/>
</dbReference>
<name>A0A0M9GA17_LEPPY</name>
<feature type="compositionally biased region" description="Basic and acidic residues" evidence="1">
    <location>
        <begin position="473"/>
        <end position="486"/>
    </location>
</feature>
<keyword evidence="3" id="KW-1185">Reference proteome</keyword>
<dbReference type="AlphaFoldDB" id="A0A0M9GA17"/>
<reference evidence="2 3" key="1">
    <citation type="submission" date="2015-07" db="EMBL/GenBank/DDBJ databases">
        <title>High-quality genome of monoxenous trypanosomatid Leptomonas pyrrhocoris.</title>
        <authorList>
            <person name="Flegontov P."/>
            <person name="Butenko A."/>
            <person name="Firsov S."/>
            <person name="Vlcek C."/>
            <person name="Logacheva M.D."/>
            <person name="Field M."/>
            <person name="Filatov D."/>
            <person name="Flegontova O."/>
            <person name="Gerasimov E."/>
            <person name="Jackson A.P."/>
            <person name="Kelly S."/>
            <person name="Opperdoes F."/>
            <person name="O'Reilly A."/>
            <person name="Votypka J."/>
            <person name="Yurchenko V."/>
            <person name="Lukes J."/>
        </authorList>
    </citation>
    <scope>NUCLEOTIDE SEQUENCE [LARGE SCALE GENOMIC DNA]</scope>
    <source>
        <strain evidence="2">H10</strain>
    </source>
</reference>
<dbReference type="Proteomes" id="UP000037923">
    <property type="component" value="Unassembled WGS sequence"/>
</dbReference>
<dbReference type="OMA" id="DFHPRGC"/>
<dbReference type="OrthoDB" id="429991at2759"/>
<evidence type="ECO:0000313" key="3">
    <source>
        <dbReference type="Proteomes" id="UP000037923"/>
    </source>
</evidence>